<dbReference type="PANTHER" id="PTHR10590">
    <property type="entry name" value="SODIUM/NUCLEOSIDE COTRANSPORTER"/>
    <property type="match status" value="1"/>
</dbReference>
<keyword evidence="5 7" id="KW-1133">Transmembrane helix</keyword>
<name>A0A2C9LZK9_BIOGL</name>
<dbReference type="EnsemblMetazoa" id="BGLB036810-RA">
    <property type="protein sequence ID" value="BGLB036810-PA"/>
    <property type="gene ID" value="BGLB036810"/>
</dbReference>
<dbReference type="Pfam" id="PF01773">
    <property type="entry name" value="Nucleos_tra2_N"/>
    <property type="match status" value="1"/>
</dbReference>
<sequence>MTTLFSQLISYNRLNKMDESQQMKTSLSSHEDAQQIPLMTPKFSNNHQTQISLTDNTGVNDDIVDDCKAKDVSAETDTDVTMEICPLVLVRSPVFPHGQCSKFVEKMEIWFGKIWQRQKKKFFLGTKILACLLYLTYFGYCVHHRYYDEGSYILTAFTGLLVTKVVLKLTSGHRGRARNLLKKHFYKCYVRSRRTKYFRSITKYVLYVAASVLVCVYMGVFVLPHSPTNSQAVIGLVLMVILCFLFSSSPSRVNWHPVFWGFILQFTFAVLTLRTTMGYETFKWIGDAVHNFVRLSDQGSAFVFGDSFKAAKAGFFFESAGVIVFFNSIIFVLDYYGVLEFIVLKIGQGLSFCLETGPVESVVSAANIFIGLSEAPLLVRPYLPTVTRSELHAIMTCGFSSISGAFMAMFIKSGAPANHLLTAAVISAPAALAVSKLLYPEMDRADLENQKNIKMRDENSSQNLLQAASDGAAFSIKLVASIMVNMMAFVSILNLINTTLVWIGERAGVPGMTFDLMCSYLMYPLAYVMGTAPEDCGKVGALIGLKFVATPFVAYAELGLMVKNRHTFENYVREYNGTWYTSGDDVILTDTNTTLFKGFMTEKSEAISTYAICGLSAFPAIGFCLGTLAPMCPARKDDVIALVLRAFVAGNIANFVTASVAGVLYMNT</sequence>
<feature type="transmembrane region" description="Helical" evidence="7">
    <location>
        <begin position="508"/>
        <end position="527"/>
    </location>
</feature>
<dbReference type="AlphaFoldDB" id="A0A2C9LZK9"/>
<dbReference type="VEuPathDB" id="VectorBase:BGLB036810"/>
<feature type="transmembrane region" description="Helical" evidence="7">
    <location>
        <begin position="391"/>
        <end position="411"/>
    </location>
</feature>
<feature type="transmembrane region" description="Helical" evidence="7">
    <location>
        <begin position="539"/>
        <end position="558"/>
    </location>
</feature>
<dbReference type="Pfam" id="PF07662">
    <property type="entry name" value="Nucleos_tra2_C"/>
    <property type="match status" value="1"/>
</dbReference>
<dbReference type="KEGG" id="bgt:106078971"/>
<feature type="transmembrane region" description="Helical" evidence="7">
    <location>
        <begin position="640"/>
        <end position="665"/>
    </location>
</feature>
<comment type="similarity">
    <text evidence="2">Belongs to the concentrative nucleoside transporter (CNT) (TC 2.A.41) family.</text>
</comment>
<proteinExistence type="inferred from homology"/>
<protein>
    <recommendedName>
        <fullName evidence="13">Sodium/nucleoside cotransporter</fullName>
    </recommendedName>
</protein>
<reference evidence="11" key="1">
    <citation type="submission" date="2020-05" db="UniProtKB">
        <authorList>
            <consortium name="EnsemblMetazoa"/>
        </authorList>
    </citation>
    <scope>IDENTIFICATION</scope>
    <source>
        <strain evidence="11">BB02</strain>
    </source>
</reference>
<feature type="domain" description="Nucleoside transporter/FeoB GTPase Gate" evidence="10">
    <location>
        <begin position="320"/>
        <end position="415"/>
    </location>
</feature>
<evidence type="ECO:0000259" key="9">
    <source>
        <dbReference type="Pfam" id="PF07662"/>
    </source>
</evidence>
<dbReference type="PANTHER" id="PTHR10590:SF4">
    <property type="entry name" value="SOLUTE CARRIER FAMILY 28 MEMBER 3"/>
    <property type="match status" value="1"/>
</dbReference>
<dbReference type="OrthoDB" id="6075923at2759"/>
<gene>
    <name evidence="11" type="primary">106078971</name>
</gene>
<dbReference type="InterPro" id="IPR002668">
    <property type="entry name" value="CNT_N_dom"/>
</dbReference>
<feature type="transmembrane region" description="Helical" evidence="7">
    <location>
        <begin position="122"/>
        <end position="140"/>
    </location>
</feature>
<evidence type="ECO:0000259" key="10">
    <source>
        <dbReference type="Pfam" id="PF07670"/>
    </source>
</evidence>
<accession>A0A2C9LZK9</accession>
<evidence type="ECO:0000259" key="8">
    <source>
        <dbReference type="Pfam" id="PF01773"/>
    </source>
</evidence>
<dbReference type="VEuPathDB" id="VectorBase:BGLAX_028809"/>
<feature type="transmembrane region" description="Helical" evidence="7">
    <location>
        <begin position="258"/>
        <end position="277"/>
    </location>
</feature>
<evidence type="ECO:0000256" key="1">
    <source>
        <dbReference type="ARBA" id="ARBA00004651"/>
    </source>
</evidence>
<organism evidence="11 12">
    <name type="scientific">Biomphalaria glabrata</name>
    <name type="common">Bloodfluke planorb</name>
    <name type="synonym">Freshwater snail</name>
    <dbReference type="NCBI Taxonomy" id="6526"/>
    <lineage>
        <taxon>Eukaryota</taxon>
        <taxon>Metazoa</taxon>
        <taxon>Spiralia</taxon>
        <taxon>Lophotrochozoa</taxon>
        <taxon>Mollusca</taxon>
        <taxon>Gastropoda</taxon>
        <taxon>Heterobranchia</taxon>
        <taxon>Euthyneura</taxon>
        <taxon>Panpulmonata</taxon>
        <taxon>Hygrophila</taxon>
        <taxon>Lymnaeoidea</taxon>
        <taxon>Planorbidae</taxon>
        <taxon>Biomphalaria</taxon>
    </lineage>
</organism>
<evidence type="ECO:0008006" key="13">
    <source>
        <dbReference type="Google" id="ProtNLM"/>
    </source>
</evidence>
<evidence type="ECO:0000256" key="2">
    <source>
        <dbReference type="ARBA" id="ARBA00009033"/>
    </source>
</evidence>
<evidence type="ECO:0000256" key="7">
    <source>
        <dbReference type="SAM" id="Phobius"/>
    </source>
</evidence>
<feature type="transmembrane region" description="Helical" evidence="7">
    <location>
        <begin position="229"/>
        <end position="246"/>
    </location>
</feature>
<feature type="transmembrane region" description="Helical" evidence="7">
    <location>
        <begin position="607"/>
        <end position="628"/>
    </location>
</feature>
<feature type="domain" description="Concentrative nucleoside transporter C-terminal" evidence="9">
    <location>
        <begin position="419"/>
        <end position="662"/>
    </location>
</feature>
<feature type="transmembrane region" description="Helical" evidence="7">
    <location>
        <begin position="204"/>
        <end position="223"/>
    </location>
</feature>
<comment type="subcellular location">
    <subcellularLocation>
        <location evidence="1">Cell membrane</location>
        <topology evidence="1">Multi-pass membrane protein</topology>
    </subcellularLocation>
</comment>
<feature type="transmembrane region" description="Helical" evidence="7">
    <location>
        <begin position="474"/>
        <end position="496"/>
    </location>
</feature>
<evidence type="ECO:0000256" key="6">
    <source>
        <dbReference type="ARBA" id="ARBA00023136"/>
    </source>
</evidence>
<dbReference type="GO" id="GO:0005886">
    <property type="term" value="C:plasma membrane"/>
    <property type="evidence" value="ECO:0007669"/>
    <property type="project" value="UniProtKB-SubCell"/>
</dbReference>
<feature type="transmembrane region" description="Helical" evidence="7">
    <location>
        <begin position="315"/>
        <end position="338"/>
    </location>
</feature>
<feature type="domain" description="Concentrative nucleoside transporter N-terminal" evidence="8">
    <location>
        <begin position="234"/>
        <end position="306"/>
    </location>
</feature>
<dbReference type="InterPro" id="IPR011642">
    <property type="entry name" value="Gate_dom"/>
</dbReference>
<evidence type="ECO:0000256" key="5">
    <source>
        <dbReference type="ARBA" id="ARBA00022989"/>
    </source>
</evidence>
<keyword evidence="6 7" id="KW-0472">Membrane</keyword>
<evidence type="ECO:0000313" key="12">
    <source>
        <dbReference type="Proteomes" id="UP000076420"/>
    </source>
</evidence>
<evidence type="ECO:0000256" key="3">
    <source>
        <dbReference type="ARBA" id="ARBA00022475"/>
    </source>
</evidence>
<feature type="transmembrane region" description="Helical" evidence="7">
    <location>
        <begin position="152"/>
        <end position="170"/>
    </location>
</feature>
<dbReference type="InterPro" id="IPR011657">
    <property type="entry name" value="CNT_C_dom"/>
</dbReference>
<dbReference type="Pfam" id="PF07670">
    <property type="entry name" value="Gate"/>
    <property type="match status" value="1"/>
</dbReference>
<evidence type="ECO:0000313" key="11">
    <source>
        <dbReference type="EnsemblMetazoa" id="BGLB036810-PA"/>
    </source>
</evidence>
<dbReference type="InterPro" id="IPR008276">
    <property type="entry name" value="C_nuclsd_transpt"/>
</dbReference>
<dbReference type="GO" id="GO:0005415">
    <property type="term" value="F:nucleoside:sodium symporter activity"/>
    <property type="evidence" value="ECO:0007669"/>
    <property type="project" value="TreeGrafter"/>
</dbReference>
<evidence type="ECO:0000256" key="4">
    <source>
        <dbReference type="ARBA" id="ARBA00022692"/>
    </source>
</evidence>
<keyword evidence="4 7" id="KW-0812">Transmembrane</keyword>
<dbReference type="Proteomes" id="UP000076420">
    <property type="component" value="Unassembled WGS sequence"/>
</dbReference>
<keyword evidence="3" id="KW-1003">Cell membrane</keyword>